<feature type="region of interest" description="Disordered" evidence="1">
    <location>
        <begin position="259"/>
        <end position="283"/>
    </location>
</feature>
<evidence type="ECO:0000313" key="3">
    <source>
        <dbReference type="EMBL" id="OCK81225.1"/>
    </source>
</evidence>
<feature type="region of interest" description="Disordered" evidence="1">
    <location>
        <begin position="53"/>
        <end position="107"/>
    </location>
</feature>
<feature type="compositionally biased region" description="Basic and acidic residues" evidence="1">
    <location>
        <begin position="94"/>
        <end position="106"/>
    </location>
</feature>
<dbReference type="PANTHER" id="PTHR39468:SF1">
    <property type="entry name" value="MTF2-LIKE C-TERMINAL DOMAIN-CONTAINING PROTEIN"/>
    <property type="match status" value="1"/>
</dbReference>
<dbReference type="InterPro" id="IPR040009">
    <property type="entry name" value="Mtf2/C5D6.12-like"/>
</dbReference>
<dbReference type="OrthoDB" id="2444174at2759"/>
<feature type="domain" description="Mtf2-like C-terminal" evidence="2">
    <location>
        <begin position="223"/>
        <end position="407"/>
    </location>
</feature>
<evidence type="ECO:0000313" key="4">
    <source>
        <dbReference type="Proteomes" id="UP000250266"/>
    </source>
</evidence>
<name>A0A8E2ECD1_9PEZI</name>
<evidence type="ECO:0000256" key="1">
    <source>
        <dbReference type="SAM" id="MobiDB-lite"/>
    </source>
</evidence>
<proteinExistence type="predicted"/>
<accession>A0A8E2ECD1</accession>
<dbReference type="PANTHER" id="PTHR39468">
    <property type="entry name" value="CHROMOSOME 7, WHOLE GENOME SHOTGUN SEQUENCE"/>
    <property type="match status" value="1"/>
</dbReference>
<dbReference type="GO" id="GO:0005739">
    <property type="term" value="C:mitochondrion"/>
    <property type="evidence" value="ECO:0007669"/>
    <property type="project" value="InterPro"/>
</dbReference>
<organism evidence="3 4">
    <name type="scientific">Lepidopterella palustris CBS 459.81</name>
    <dbReference type="NCBI Taxonomy" id="1314670"/>
    <lineage>
        <taxon>Eukaryota</taxon>
        <taxon>Fungi</taxon>
        <taxon>Dikarya</taxon>
        <taxon>Ascomycota</taxon>
        <taxon>Pezizomycotina</taxon>
        <taxon>Dothideomycetes</taxon>
        <taxon>Pleosporomycetidae</taxon>
        <taxon>Mytilinidiales</taxon>
        <taxon>Argynnaceae</taxon>
        <taxon>Lepidopterella</taxon>
    </lineage>
</organism>
<dbReference type="InterPro" id="IPR043837">
    <property type="entry name" value="Mtf2-like_C"/>
</dbReference>
<dbReference type="AlphaFoldDB" id="A0A8E2ECD1"/>
<evidence type="ECO:0000259" key="2">
    <source>
        <dbReference type="Pfam" id="PF19189"/>
    </source>
</evidence>
<dbReference type="Proteomes" id="UP000250266">
    <property type="component" value="Unassembled WGS sequence"/>
</dbReference>
<sequence length="467" mass="52279">MSVSATTIRALSSPCVKRRLATQPFSLVPFLYQTSTIQGRSISFDSFPDYKGARPQQWRRKSPRLNSYDSIPFDEPIPFEDTKLEDGPEGLDPFDQRPNRPSDHVAYHQQRKSTITETEREMFQKLFNSIVLDPPAQPPSVDEEGDDRSVESVFGEVMASEEKRGRGAVAPVQKSKPETLRQLASAVARPMTKCKSEAGARKTEAHDDRINSLQVEQYEKVTGLMRAAKTDVELWNVLEKEVFSVIRDLDLDGTMAATAPKKTKKTKKAKTDQAAEATESPADGLSKQTRLAIIGPNYPSFIVVAVRQLRQEFPSSLLPLRIIPSIKSLGRGSYVLGASTVLYNEIIAFLWLSFMDLHTVEELLQDMDNGGIAFDINTLELLDSIQDEVEKAKDGTFGPTIAAVWAMDRITGGCRKLDTWRRIIKERMQADAIRKAATDLRMASVQRNKLAQDKANYEVAGLVNRER</sequence>
<protein>
    <recommendedName>
        <fullName evidence="2">Mtf2-like C-terminal domain-containing protein</fullName>
    </recommendedName>
</protein>
<dbReference type="Pfam" id="PF19189">
    <property type="entry name" value="Mtf2"/>
    <property type="match status" value="1"/>
</dbReference>
<reference evidence="3 4" key="1">
    <citation type="journal article" date="2016" name="Nat. Commun.">
        <title>Ectomycorrhizal ecology is imprinted in the genome of the dominant symbiotic fungus Cenococcum geophilum.</title>
        <authorList>
            <consortium name="DOE Joint Genome Institute"/>
            <person name="Peter M."/>
            <person name="Kohler A."/>
            <person name="Ohm R.A."/>
            <person name="Kuo A."/>
            <person name="Krutzmann J."/>
            <person name="Morin E."/>
            <person name="Arend M."/>
            <person name="Barry K.W."/>
            <person name="Binder M."/>
            <person name="Choi C."/>
            <person name="Clum A."/>
            <person name="Copeland A."/>
            <person name="Grisel N."/>
            <person name="Haridas S."/>
            <person name="Kipfer T."/>
            <person name="LaButti K."/>
            <person name="Lindquist E."/>
            <person name="Lipzen A."/>
            <person name="Maire R."/>
            <person name="Meier B."/>
            <person name="Mihaltcheva S."/>
            <person name="Molinier V."/>
            <person name="Murat C."/>
            <person name="Poggeler S."/>
            <person name="Quandt C.A."/>
            <person name="Sperisen C."/>
            <person name="Tritt A."/>
            <person name="Tisserant E."/>
            <person name="Crous P.W."/>
            <person name="Henrissat B."/>
            <person name="Nehls U."/>
            <person name="Egli S."/>
            <person name="Spatafora J.W."/>
            <person name="Grigoriev I.V."/>
            <person name="Martin F.M."/>
        </authorList>
    </citation>
    <scope>NUCLEOTIDE SEQUENCE [LARGE SCALE GENOMIC DNA]</scope>
    <source>
        <strain evidence="3 4">CBS 459.81</strain>
    </source>
</reference>
<gene>
    <name evidence="3" type="ORF">K432DRAFT_381526</name>
</gene>
<keyword evidence="4" id="KW-1185">Reference proteome</keyword>
<dbReference type="EMBL" id="KV744929">
    <property type="protein sequence ID" value="OCK81225.1"/>
    <property type="molecule type" value="Genomic_DNA"/>
</dbReference>